<dbReference type="InterPro" id="IPR012338">
    <property type="entry name" value="Beta-lactam/transpept-like"/>
</dbReference>
<keyword evidence="10" id="KW-0812">Transmembrane</keyword>
<accession>A0ABN3XI93</accession>
<comment type="catalytic activity">
    <reaction evidence="8">
        <text>[GlcNAc-(1-&gt;4)-Mur2Ac(oyl-L-Ala-gamma-D-Glu-L-Lys-D-Ala-D-Ala)](n)-di-trans,octa-cis-undecaprenyl diphosphate + beta-D-GlcNAc-(1-&gt;4)-Mur2Ac(oyl-L-Ala-gamma-D-Glu-L-Lys-D-Ala-D-Ala)-di-trans,octa-cis-undecaprenyl diphosphate = [GlcNAc-(1-&gt;4)-Mur2Ac(oyl-L-Ala-gamma-D-Glu-L-Lys-D-Ala-D-Ala)](n+1)-di-trans,octa-cis-undecaprenyl diphosphate + di-trans,octa-cis-undecaprenyl diphosphate + H(+)</text>
        <dbReference type="Rhea" id="RHEA:23708"/>
        <dbReference type="Rhea" id="RHEA-COMP:9602"/>
        <dbReference type="Rhea" id="RHEA-COMP:9603"/>
        <dbReference type="ChEBI" id="CHEBI:15378"/>
        <dbReference type="ChEBI" id="CHEBI:58405"/>
        <dbReference type="ChEBI" id="CHEBI:60033"/>
        <dbReference type="ChEBI" id="CHEBI:78435"/>
        <dbReference type="EC" id="2.4.99.28"/>
    </reaction>
</comment>
<feature type="domain" description="Glycosyl transferase family 51" evidence="12">
    <location>
        <begin position="75"/>
        <end position="252"/>
    </location>
</feature>
<feature type="region of interest" description="Disordered" evidence="9">
    <location>
        <begin position="650"/>
        <end position="791"/>
    </location>
</feature>
<keyword evidence="10" id="KW-0472">Membrane</keyword>
<evidence type="ECO:0000256" key="1">
    <source>
        <dbReference type="ARBA" id="ARBA00022645"/>
    </source>
</evidence>
<dbReference type="Proteomes" id="UP001500403">
    <property type="component" value="Unassembled WGS sequence"/>
</dbReference>
<dbReference type="PANTHER" id="PTHR32282">
    <property type="entry name" value="BINDING PROTEIN TRANSPEPTIDASE, PUTATIVE-RELATED"/>
    <property type="match status" value="1"/>
</dbReference>
<keyword evidence="2" id="KW-0645">Protease</keyword>
<dbReference type="RefSeq" id="WP_344497202.1">
    <property type="nucleotide sequence ID" value="NZ_BAAAUD010000041.1"/>
</dbReference>
<feature type="region of interest" description="Disordered" evidence="9">
    <location>
        <begin position="403"/>
        <end position="424"/>
    </location>
</feature>
<dbReference type="PANTHER" id="PTHR32282:SF34">
    <property type="entry name" value="PENICILLIN-BINDING PROTEIN 1A"/>
    <property type="match status" value="1"/>
</dbReference>
<dbReference type="InterPro" id="IPR001264">
    <property type="entry name" value="Glyco_trans_51"/>
</dbReference>
<keyword evidence="4" id="KW-0808">Transferase</keyword>
<evidence type="ECO:0000256" key="8">
    <source>
        <dbReference type="ARBA" id="ARBA00049902"/>
    </source>
</evidence>
<dbReference type="InterPro" id="IPR001460">
    <property type="entry name" value="PCN-bd_Tpept"/>
</dbReference>
<evidence type="ECO:0000256" key="6">
    <source>
        <dbReference type="ARBA" id="ARBA00023268"/>
    </source>
</evidence>
<keyword evidence="3" id="KW-0328">Glycosyltransferase</keyword>
<proteinExistence type="predicted"/>
<dbReference type="Pfam" id="PF00912">
    <property type="entry name" value="Transgly"/>
    <property type="match status" value="1"/>
</dbReference>
<dbReference type="Pfam" id="PF00905">
    <property type="entry name" value="Transpeptidase"/>
    <property type="match status" value="1"/>
</dbReference>
<dbReference type="SUPFAM" id="SSF53955">
    <property type="entry name" value="Lysozyme-like"/>
    <property type="match status" value="1"/>
</dbReference>
<evidence type="ECO:0000259" key="11">
    <source>
        <dbReference type="Pfam" id="PF00905"/>
    </source>
</evidence>
<keyword evidence="5" id="KW-0378">Hydrolase</keyword>
<dbReference type="Gene3D" id="3.40.710.10">
    <property type="entry name" value="DD-peptidase/beta-lactamase superfamily"/>
    <property type="match status" value="1"/>
</dbReference>
<feature type="transmembrane region" description="Helical" evidence="10">
    <location>
        <begin position="32"/>
        <end position="54"/>
    </location>
</feature>
<feature type="region of interest" description="Disordered" evidence="9">
    <location>
        <begin position="611"/>
        <end position="634"/>
    </location>
</feature>
<evidence type="ECO:0000313" key="14">
    <source>
        <dbReference type="Proteomes" id="UP001500403"/>
    </source>
</evidence>
<evidence type="ECO:0000313" key="13">
    <source>
        <dbReference type="EMBL" id="GAA2953669.1"/>
    </source>
</evidence>
<reference evidence="13 14" key="1">
    <citation type="journal article" date="2019" name="Int. J. Syst. Evol. Microbiol.">
        <title>The Global Catalogue of Microorganisms (GCM) 10K type strain sequencing project: providing services to taxonomists for standard genome sequencing and annotation.</title>
        <authorList>
            <consortium name="The Broad Institute Genomics Platform"/>
            <consortium name="The Broad Institute Genome Sequencing Center for Infectious Disease"/>
            <person name="Wu L."/>
            <person name="Ma J."/>
        </authorList>
    </citation>
    <scope>NUCLEOTIDE SEQUENCE [LARGE SCALE GENOMIC DNA]</scope>
    <source>
        <strain evidence="13 14">JCM 9088</strain>
    </source>
</reference>
<feature type="compositionally biased region" description="Acidic residues" evidence="9">
    <location>
        <begin position="652"/>
        <end position="662"/>
    </location>
</feature>
<dbReference type="InterPro" id="IPR023346">
    <property type="entry name" value="Lysozyme-like_dom_sf"/>
</dbReference>
<evidence type="ECO:0000256" key="2">
    <source>
        <dbReference type="ARBA" id="ARBA00022670"/>
    </source>
</evidence>
<keyword evidence="6" id="KW-0511">Multifunctional enzyme</keyword>
<protein>
    <submittedName>
        <fullName evidence="13">Transglycosylase domain-containing protein</fullName>
    </submittedName>
</protein>
<comment type="caution">
    <text evidence="13">The sequence shown here is derived from an EMBL/GenBank/DDBJ whole genome shotgun (WGS) entry which is preliminary data.</text>
</comment>
<evidence type="ECO:0000256" key="10">
    <source>
        <dbReference type="SAM" id="Phobius"/>
    </source>
</evidence>
<evidence type="ECO:0000256" key="4">
    <source>
        <dbReference type="ARBA" id="ARBA00022679"/>
    </source>
</evidence>
<evidence type="ECO:0000259" key="12">
    <source>
        <dbReference type="Pfam" id="PF00912"/>
    </source>
</evidence>
<dbReference type="Gene3D" id="1.10.3810.10">
    <property type="entry name" value="Biosynthetic peptidoglycan transglycosylase-like"/>
    <property type="match status" value="1"/>
</dbReference>
<feature type="compositionally biased region" description="Gly residues" evidence="9">
    <location>
        <begin position="718"/>
        <end position="780"/>
    </location>
</feature>
<dbReference type="SUPFAM" id="SSF56601">
    <property type="entry name" value="beta-lactamase/transpeptidase-like"/>
    <property type="match status" value="1"/>
</dbReference>
<evidence type="ECO:0000256" key="9">
    <source>
        <dbReference type="SAM" id="MobiDB-lite"/>
    </source>
</evidence>
<feature type="domain" description="Penicillin-binding protein transpeptidase" evidence="11">
    <location>
        <begin position="351"/>
        <end position="605"/>
    </location>
</feature>
<dbReference type="InterPro" id="IPR050396">
    <property type="entry name" value="Glycosyltr_51/Transpeptidase"/>
</dbReference>
<dbReference type="EMBL" id="BAAAUD010000041">
    <property type="protein sequence ID" value="GAA2953669.1"/>
    <property type="molecule type" value="Genomic_DNA"/>
</dbReference>
<gene>
    <name evidence="13" type="ORF">GCM10010446_43550</name>
</gene>
<organism evidence="13 14">
    <name type="scientific">Streptomyces enissocaesilis</name>
    <dbReference type="NCBI Taxonomy" id="332589"/>
    <lineage>
        <taxon>Bacteria</taxon>
        <taxon>Bacillati</taxon>
        <taxon>Actinomycetota</taxon>
        <taxon>Actinomycetes</taxon>
        <taxon>Kitasatosporales</taxon>
        <taxon>Streptomycetaceae</taxon>
        <taxon>Streptomyces</taxon>
        <taxon>Streptomyces rochei group</taxon>
    </lineage>
</organism>
<evidence type="ECO:0000256" key="5">
    <source>
        <dbReference type="ARBA" id="ARBA00022801"/>
    </source>
</evidence>
<feature type="compositionally biased region" description="Pro residues" evidence="9">
    <location>
        <begin position="679"/>
        <end position="700"/>
    </location>
</feature>
<feature type="compositionally biased region" description="Low complexity" evidence="9">
    <location>
        <begin position="701"/>
        <end position="717"/>
    </location>
</feature>
<keyword evidence="10" id="KW-1133">Transmembrane helix</keyword>
<evidence type="ECO:0000256" key="3">
    <source>
        <dbReference type="ARBA" id="ARBA00022676"/>
    </source>
</evidence>
<feature type="compositionally biased region" description="Basic and acidic residues" evidence="9">
    <location>
        <begin position="526"/>
        <end position="537"/>
    </location>
</feature>
<name>A0ABN3XI93_9ACTN</name>
<feature type="compositionally biased region" description="Basic and acidic residues" evidence="9">
    <location>
        <begin position="782"/>
        <end position="791"/>
    </location>
</feature>
<sequence>MGRAEARQDRKRGARRAKKPGGIRRFFTWKKVLGTFFGLCLLLMGVFVALYIWVPVPAANAEAKLQSNVYKYSDGEIMARSGEVNREILPLAKIPKDVQTAFVAAENQNFYKDSGVDFRGTARGLLNTVTGKGKQGGSTITQQYVKNYYLTQDQTVTRKLRELVISIKVDRKQSKEYILAGYLNTSYFGRGAYGIQAAAQAYYGVDAEELTVSQGAYLAALLQAPSQYDWAVASPTSRKLVEERWNYVLDNMIEMKALDRTERDAMKFDIPEDPKGAAGMEGQTGYMVDAAKAELKKQGVSDAEFDAGGWTITLNIDEKRQKALERAVERQLESQLDRKKNKVDATLQAGATSVDPKTGKVVALYGGVGATEHYLSNATRSDYQPASTFKPVVLAAALENDSTTQDGRPITPHTIYDGTSKRPVEGSPTPFAPQNDLGRSFGPIPVEQAMASSVNSVFAQMAVDVGPARVKETALGLGMEDKGGFDERPAMSLGVMGASTMDMAGVYATLDNHGRKVTPTIVKSAEHKDREGGRVDLPEPAPEQVVDRSTADSVTKVLTGVVRNGTGRQVYSPAYNAAGKTGTSEKNRSAWFVGYTPELSTAVAIFGESTKRGGGQVSLTGTANAGRASGGGFPAKIWADYTRGALGGGSDADFDLEIDPDDTYSPPPTDTPEPTRTPTTPPATPTTPPADTPSSTPPSRTPTSKSPDPTVTTTPPATGGGDTEGADGGADDGGATDGGDTGGGDTGGDTGGGDTGGGDTGGDTGGGDTDGGITEGGTNIGGRDDTRPPRP</sequence>
<keyword evidence="14" id="KW-1185">Reference proteome</keyword>
<comment type="catalytic activity">
    <reaction evidence="7">
        <text>Preferential cleavage: (Ac)2-L-Lys-D-Ala-|-D-Ala. Also transpeptidation of peptidyl-alanyl moieties that are N-acyl substituents of D-alanine.</text>
        <dbReference type="EC" id="3.4.16.4"/>
    </reaction>
</comment>
<dbReference type="InterPro" id="IPR036950">
    <property type="entry name" value="PBP_transglycosylase"/>
</dbReference>
<feature type="region of interest" description="Disordered" evidence="9">
    <location>
        <begin position="526"/>
        <end position="550"/>
    </location>
</feature>
<keyword evidence="1" id="KW-0121">Carboxypeptidase</keyword>
<evidence type="ECO:0000256" key="7">
    <source>
        <dbReference type="ARBA" id="ARBA00034000"/>
    </source>
</evidence>